<dbReference type="Gene3D" id="3.30.70.1290">
    <property type="entry name" value="Transposase IS200-like"/>
    <property type="match status" value="1"/>
</dbReference>
<dbReference type="GeneID" id="92943318"/>
<proteinExistence type="predicted"/>
<protein>
    <submittedName>
        <fullName evidence="2">Transposase</fullName>
    </submittedName>
</protein>
<dbReference type="GO" id="GO:0004803">
    <property type="term" value="F:transposase activity"/>
    <property type="evidence" value="ECO:0007669"/>
    <property type="project" value="InterPro"/>
</dbReference>
<dbReference type="GO" id="GO:0006313">
    <property type="term" value="P:DNA transposition"/>
    <property type="evidence" value="ECO:0007669"/>
    <property type="project" value="InterPro"/>
</dbReference>
<sequence>MSRTSRKWCPNSTMHITIRGNRKYTIFREDLDYVNYMNILRESLDKYSNEFEIISYVLMTNHIHLQIETKERHIGIFMQRLNGLYAKYFNNKYNYVGHLFQERYLSKIIDSSSYMIELSKYIHLNPVRAKIVENPADYLWSSYNVYMDKRKDNIIHREKILSFFENDNASEHYKKYVENLIEN</sequence>
<dbReference type="SUPFAM" id="SSF143422">
    <property type="entry name" value="Transposase IS200-like"/>
    <property type="match status" value="1"/>
</dbReference>
<dbReference type="SMART" id="SM01321">
    <property type="entry name" value="Y1_Tnp"/>
    <property type="match status" value="1"/>
</dbReference>
<organism evidence="2 3">
    <name type="scientific">Clostridium butyricum</name>
    <dbReference type="NCBI Taxonomy" id="1492"/>
    <lineage>
        <taxon>Bacteria</taxon>
        <taxon>Bacillati</taxon>
        <taxon>Bacillota</taxon>
        <taxon>Clostridia</taxon>
        <taxon>Eubacteriales</taxon>
        <taxon>Clostridiaceae</taxon>
        <taxon>Clostridium</taxon>
    </lineage>
</organism>
<dbReference type="RefSeq" id="WP_002579366.1">
    <property type="nucleotide sequence ID" value="NZ_AP019716.1"/>
</dbReference>
<evidence type="ECO:0000313" key="2">
    <source>
        <dbReference type="EMBL" id="QMW90166.1"/>
    </source>
</evidence>
<feature type="domain" description="Transposase IS200-like" evidence="1">
    <location>
        <begin position="9"/>
        <end position="125"/>
    </location>
</feature>
<dbReference type="Proteomes" id="UP000515243">
    <property type="component" value="Chromosome 1"/>
</dbReference>
<dbReference type="Pfam" id="PF01797">
    <property type="entry name" value="Y1_Tnp"/>
    <property type="match status" value="1"/>
</dbReference>
<gene>
    <name evidence="2" type="ORF">FF104_04140</name>
</gene>
<dbReference type="PANTHER" id="PTHR34322:SF2">
    <property type="entry name" value="TRANSPOSASE IS200-LIKE DOMAIN-CONTAINING PROTEIN"/>
    <property type="match status" value="1"/>
</dbReference>
<dbReference type="EMBL" id="CP040626">
    <property type="protein sequence ID" value="QMW90166.1"/>
    <property type="molecule type" value="Genomic_DNA"/>
</dbReference>
<dbReference type="InterPro" id="IPR002686">
    <property type="entry name" value="Transposase_17"/>
</dbReference>
<accession>A0AAP9RDR1</accession>
<evidence type="ECO:0000313" key="3">
    <source>
        <dbReference type="Proteomes" id="UP000515243"/>
    </source>
</evidence>
<dbReference type="AlphaFoldDB" id="A0AAP9RDR1"/>
<dbReference type="GO" id="GO:0003677">
    <property type="term" value="F:DNA binding"/>
    <property type="evidence" value="ECO:0007669"/>
    <property type="project" value="InterPro"/>
</dbReference>
<dbReference type="PANTHER" id="PTHR34322">
    <property type="entry name" value="TRANSPOSASE, Y1_TNP DOMAIN-CONTAINING"/>
    <property type="match status" value="1"/>
</dbReference>
<dbReference type="InterPro" id="IPR036515">
    <property type="entry name" value="Transposase_17_sf"/>
</dbReference>
<reference evidence="2 3" key="1">
    <citation type="submission" date="2019-05" db="EMBL/GenBank/DDBJ databases">
        <authorList>
            <person name="Schori C."/>
            <person name="Ahrens C."/>
        </authorList>
    </citation>
    <scope>NUCLEOTIDE SEQUENCE [LARGE SCALE GENOMIC DNA]</scope>
    <source>
        <strain evidence="2 3">DSM 10702</strain>
    </source>
</reference>
<evidence type="ECO:0000259" key="1">
    <source>
        <dbReference type="SMART" id="SM01321"/>
    </source>
</evidence>
<name>A0AAP9RDR1_CLOBU</name>